<proteinExistence type="predicted"/>
<name>A0A9W6ZS83_9STRA</name>
<dbReference type="AlphaFoldDB" id="A0A9W6ZS83"/>
<feature type="transmembrane region" description="Helical" evidence="7">
    <location>
        <begin position="281"/>
        <end position="304"/>
    </location>
</feature>
<feature type="transmembrane region" description="Helical" evidence="7">
    <location>
        <begin position="111"/>
        <end position="131"/>
    </location>
</feature>
<evidence type="ECO:0000313" key="10">
    <source>
        <dbReference type="Proteomes" id="UP001165085"/>
    </source>
</evidence>
<dbReference type="PROSITE" id="PS50922">
    <property type="entry name" value="TLC"/>
    <property type="match status" value="1"/>
</dbReference>
<dbReference type="EMBL" id="BRXY01000035">
    <property type="protein sequence ID" value="GMH55629.1"/>
    <property type="molecule type" value="Genomic_DNA"/>
</dbReference>
<feature type="domain" description="TLC" evidence="8">
    <location>
        <begin position="105"/>
        <end position="312"/>
    </location>
</feature>
<sequence length="342" mass="38561">MDSIMSTLAKSHSTSVMLGTSLLSSLTSPFQRYSQNQPDIWSKDFLPSSVRDPDPLVDLVGVYLEFALFFLVVLVLFRHLVAHPFARVALPSDKRDVQSVSKFGDSACECANYMVFTFIGLSVSLTSSWTWPSSNWWSGYADGSHDLMRSDLRCWYIMDASRYTALLFSILFLEHGRKDFKEMLIHHIVTIVITLVSYHYGFTRVGAIVKLVMDPADVPLHLAKLCLYIGGTNKKGVAVFLSNRFFEVFAVVFFVTRIILFGYVVWSAGIESSSYLVMPPAGWGCVVLLLILLCLQMFWMSLIVKMALKLSKGDELEDIRSDSEGEGDKKEAPITRKKKKKQ</sequence>
<feature type="region of interest" description="Disordered" evidence="6">
    <location>
        <begin position="314"/>
        <end position="342"/>
    </location>
</feature>
<dbReference type="PANTHER" id="PTHR12560:SF0">
    <property type="entry name" value="LD18904P"/>
    <property type="match status" value="1"/>
</dbReference>
<dbReference type="GO" id="GO:0016020">
    <property type="term" value="C:membrane"/>
    <property type="evidence" value="ECO:0007669"/>
    <property type="project" value="UniProtKB-SubCell"/>
</dbReference>
<dbReference type="GO" id="GO:0005783">
    <property type="term" value="C:endoplasmic reticulum"/>
    <property type="evidence" value="ECO:0007669"/>
    <property type="project" value="TreeGrafter"/>
</dbReference>
<keyword evidence="3 7" id="KW-1133">Transmembrane helix</keyword>
<accession>A0A9W6ZS83</accession>
<dbReference type="PANTHER" id="PTHR12560">
    <property type="entry name" value="LONGEVITY ASSURANCE FACTOR 1 LAG1"/>
    <property type="match status" value="1"/>
</dbReference>
<evidence type="ECO:0000256" key="5">
    <source>
        <dbReference type="PROSITE-ProRule" id="PRU00205"/>
    </source>
</evidence>
<feature type="transmembrane region" description="Helical" evidence="7">
    <location>
        <begin position="184"/>
        <end position="202"/>
    </location>
</feature>
<comment type="subcellular location">
    <subcellularLocation>
        <location evidence="1">Membrane</location>
        <topology evidence="1">Multi-pass membrane protein</topology>
    </subcellularLocation>
</comment>
<evidence type="ECO:0000313" key="9">
    <source>
        <dbReference type="EMBL" id="GMH55629.1"/>
    </source>
</evidence>
<dbReference type="SMART" id="SM00724">
    <property type="entry name" value="TLC"/>
    <property type="match status" value="1"/>
</dbReference>
<feature type="compositionally biased region" description="Basic and acidic residues" evidence="6">
    <location>
        <begin position="314"/>
        <end position="334"/>
    </location>
</feature>
<dbReference type="Pfam" id="PF03798">
    <property type="entry name" value="TRAM_LAG1_CLN8"/>
    <property type="match status" value="1"/>
</dbReference>
<dbReference type="OrthoDB" id="537032at2759"/>
<protein>
    <recommendedName>
        <fullName evidence="8">TLC domain-containing protein</fullName>
    </recommendedName>
</protein>
<evidence type="ECO:0000256" key="3">
    <source>
        <dbReference type="ARBA" id="ARBA00022989"/>
    </source>
</evidence>
<dbReference type="PIRSF" id="PIRSF005225">
    <property type="entry name" value="LAG1_LAC1"/>
    <property type="match status" value="1"/>
</dbReference>
<evidence type="ECO:0000256" key="6">
    <source>
        <dbReference type="SAM" id="MobiDB-lite"/>
    </source>
</evidence>
<keyword evidence="2 5" id="KW-0812">Transmembrane</keyword>
<gene>
    <name evidence="9" type="ORF">TrST_g11589</name>
</gene>
<dbReference type="Proteomes" id="UP001165085">
    <property type="component" value="Unassembled WGS sequence"/>
</dbReference>
<dbReference type="InterPro" id="IPR016439">
    <property type="entry name" value="Lag1/Lac1-like"/>
</dbReference>
<dbReference type="GO" id="GO:0050291">
    <property type="term" value="F:sphingosine N-acyltransferase activity"/>
    <property type="evidence" value="ECO:0007669"/>
    <property type="project" value="InterPro"/>
</dbReference>
<dbReference type="GO" id="GO:0046513">
    <property type="term" value="P:ceramide biosynthetic process"/>
    <property type="evidence" value="ECO:0007669"/>
    <property type="project" value="InterPro"/>
</dbReference>
<feature type="transmembrane region" description="Helical" evidence="7">
    <location>
        <begin position="56"/>
        <end position="77"/>
    </location>
</feature>
<evidence type="ECO:0000256" key="1">
    <source>
        <dbReference type="ARBA" id="ARBA00004141"/>
    </source>
</evidence>
<evidence type="ECO:0000259" key="8">
    <source>
        <dbReference type="PROSITE" id="PS50922"/>
    </source>
</evidence>
<reference evidence="10" key="1">
    <citation type="journal article" date="2023" name="Commun. Biol.">
        <title>Genome analysis of Parmales, the sister group of diatoms, reveals the evolutionary specialization of diatoms from phago-mixotrophs to photoautotrophs.</title>
        <authorList>
            <person name="Ban H."/>
            <person name="Sato S."/>
            <person name="Yoshikawa S."/>
            <person name="Yamada K."/>
            <person name="Nakamura Y."/>
            <person name="Ichinomiya M."/>
            <person name="Sato N."/>
            <person name="Blanc-Mathieu R."/>
            <person name="Endo H."/>
            <person name="Kuwata A."/>
            <person name="Ogata H."/>
        </authorList>
    </citation>
    <scope>NUCLEOTIDE SEQUENCE [LARGE SCALE GENOMIC DNA]</scope>
    <source>
        <strain evidence="10">NIES 3701</strain>
    </source>
</reference>
<comment type="caution">
    <text evidence="9">The sequence shown here is derived from an EMBL/GenBank/DDBJ whole genome shotgun (WGS) entry which is preliminary data.</text>
</comment>
<keyword evidence="4 5" id="KW-0472">Membrane</keyword>
<evidence type="ECO:0000256" key="4">
    <source>
        <dbReference type="ARBA" id="ARBA00023136"/>
    </source>
</evidence>
<evidence type="ECO:0000256" key="2">
    <source>
        <dbReference type="ARBA" id="ARBA00022692"/>
    </source>
</evidence>
<evidence type="ECO:0000256" key="7">
    <source>
        <dbReference type="SAM" id="Phobius"/>
    </source>
</evidence>
<dbReference type="InterPro" id="IPR006634">
    <property type="entry name" value="TLC-dom"/>
</dbReference>
<keyword evidence="10" id="KW-1185">Reference proteome</keyword>
<organism evidence="9 10">
    <name type="scientific">Triparma strigata</name>
    <dbReference type="NCBI Taxonomy" id="1606541"/>
    <lineage>
        <taxon>Eukaryota</taxon>
        <taxon>Sar</taxon>
        <taxon>Stramenopiles</taxon>
        <taxon>Ochrophyta</taxon>
        <taxon>Bolidophyceae</taxon>
        <taxon>Parmales</taxon>
        <taxon>Triparmaceae</taxon>
        <taxon>Triparma</taxon>
    </lineage>
</organism>
<feature type="transmembrane region" description="Helical" evidence="7">
    <location>
        <begin position="248"/>
        <end position="269"/>
    </location>
</feature>